<dbReference type="SUPFAM" id="SSF50978">
    <property type="entry name" value="WD40 repeat-like"/>
    <property type="match status" value="3"/>
</dbReference>
<organism evidence="8 9">
    <name type="scientific">Cephalotus follicularis</name>
    <name type="common">Albany pitcher plant</name>
    <dbReference type="NCBI Taxonomy" id="3775"/>
    <lineage>
        <taxon>Eukaryota</taxon>
        <taxon>Viridiplantae</taxon>
        <taxon>Streptophyta</taxon>
        <taxon>Embryophyta</taxon>
        <taxon>Tracheophyta</taxon>
        <taxon>Spermatophyta</taxon>
        <taxon>Magnoliopsida</taxon>
        <taxon>eudicotyledons</taxon>
        <taxon>Gunneridae</taxon>
        <taxon>Pentapetalae</taxon>
        <taxon>rosids</taxon>
        <taxon>fabids</taxon>
        <taxon>Oxalidales</taxon>
        <taxon>Cephalotaceae</taxon>
        <taxon>Cephalotus</taxon>
    </lineage>
</organism>
<gene>
    <name evidence="8" type="ORF">CFOL_v3_07598</name>
</gene>
<dbReference type="Proteomes" id="UP000187406">
    <property type="component" value="Unassembled WGS sequence"/>
</dbReference>
<dbReference type="InterPro" id="IPR051973">
    <property type="entry name" value="tRNA_Anticodon_Mtase-Reg"/>
</dbReference>
<evidence type="ECO:0000313" key="9">
    <source>
        <dbReference type="Proteomes" id="UP000187406"/>
    </source>
</evidence>
<evidence type="ECO:0000256" key="1">
    <source>
        <dbReference type="ARBA" id="ARBA00004496"/>
    </source>
</evidence>
<sequence length="1428" mass="158679">MAEQHSEWAIHRGQYLGEISALCFLHLPSPLSCFPYLLAGSGSQMLLYDVEAGSLVSSFHVFEGIRVHGITCKIINSSIDASVVSTIVAFEIAVFSEKRVKLFNLNIDLLLRSYNQPRIRAVHFTSIHSLPKFSHWVLDVLFFKGHLNCLSEESNCLAIGCSDNSVHFWDILNSSILLKVQSPDRCLLYSMRLWGDSPEALRVASGTIYNEINIWKVIPQNVDPPLASSMVNNTSLGHSLSNSVQCLCQPYKAVRICTLSGHEGSIFRIVWSSNGSKLVSVSDDRSARIWAFHAEWKESDNLKEETVGPVLFGHNARVWDCCISDSLIVTAGEDCTCRVWGLDGKQLKLIREHIGRGIWRCLYDPNSSLLVTGGFDSALKVHQVHASLSWCLKGQALKKEFVDRAEILTASIPNSSEHIGLMDSKREYVRILRFAREDILYVATNHGYLYHAKFFDSGDFKWTALVRVSKKVAVVCMDLLSKNHPKQSCAVDDWVALGDGKGSITIVRVIGDVSAPKVGFITSWSAGLERQLLGIYWCKLLGERFVFSTDPWGALKLWRLCGPPLSISQNSARNYDTSLITKFTSLGMRIMCLDASFEEEVLVCGDLRGNLVIFPLVKGLLLGTSAASEVKISPLNYFKGAHGISSVSSISIARLCSNQIEIRSTGGDGCICYLEYDRDRQSLEFIGMKQVKELSLIQSVSTNNNSVNVLADCTYAAGFASTDFIIWNLITEAKVVQIPCGGWRRPHSYYLGDLLEKKNCFAYVKDEIIYVHRRWELEGERNIFPLNLHMQFHGREMHSLCFVSENLQASANGKQNLSDKSNWIATGCEDGTVRLTRYDAEVENWFASKLLGEHVGGSAVRSICCISKIYIITSNVTVRPEGANGQCIATEDAKDPYLLISVGAKRVLTSWLLRNRRLDNKDEALVDQQHKENANGYKPSTAGSMSMSFQWLSTDMPTKNSSTHTRTQDTERIVGAAGSGTSGKINAKPGPLFSEKGKRQSEVYLEDKSDDDWRYLAVTAFLIKCAGSRLTICFVVIACSDATLALRALILPHRLWFDVALLVPLFSPVLALQHIIIPICPPSEENINGQNVYIVISGATDGSVAFWDLTKSVEAFVEQLSHLNVENFIDCQKRPRTGRGSQGGRWWRSLGRQMSNRRRNSNLFTVKAGEEADSDLIYPATSGTLQKLNDMESMGTVSSQTMHKASHESKGNTIDFTPTLCEMSEVNPADPSPDTYEIQPLHILNNFHQSGVNCIHVSDIKDSQSSECGFRFNLVSGGDDQALHCLWFNMSLLSTESDSEVMRPCIINSAAESGSSKNPIHSIQNQIQNYRIRFSNHEIIASAHNSAIKGVWTDGAWVFSTGLDQRVRCWFLEEQTKLREHAHIITSVPEPEALDARACSKGHYQIAVAGRGLQMVDFYASSVVNGGE</sequence>
<accession>A0A1Q3B7Y8</accession>
<dbReference type="EMBL" id="BDDD01000332">
    <property type="protein sequence ID" value="GAV64080.1"/>
    <property type="molecule type" value="Genomic_DNA"/>
</dbReference>
<comment type="subcellular location">
    <subcellularLocation>
        <location evidence="1">Cytoplasm</location>
    </subcellularLocation>
</comment>
<dbReference type="GO" id="GO:0005737">
    <property type="term" value="C:cytoplasm"/>
    <property type="evidence" value="ECO:0007669"/>
    <property type="project" value="UniProtKB-SubCell"/>
</dbReference>
<comment type="caution">
    <text evidence="8">The sequence shown here is derived from an EMBL/GenBank/DDBJ whole genome shotgun (WGS) entry which is preliminary data.</text>
</comment>
<evidence type="ECO:0000256" key="2">
    <source>
        <dbReference type="ARBA" id="ARBA00022490"/>
    </source>
</evidence>
<dbReference type="InParanoid" id="A0A1Q3B7Y8"/>
<keyword evidence="9" id="KW-1185">Reference proteome</keyword>
<evidence type="ECO:0000313" key="8">
    <source>
        <dbReference type="EMBL" id="GAV64080.1"/>
    </source>
</evidence>
<evidence type="ECO:0000256" key="4">
    <source>
        <dbReference type="ARBA" id="ARBA00022694"/>
    </source>
</evidence>
<keyword evidence="4" id="KW-0819">tRNA processing</keyword>
<dbReference type="InterPro" id="IPR001680">
    <property type="entry name" value="WD40_rpt"/>
</dbReference>
<evidence type="ECO:0000256" key="7">
    <source>
        <dbReference type="PROSITE-ProRule" id="PRU00221"/>
    </source>
</evidence>
<dbReference type="STRING" id="3775.A0A1Q3B7Y8"/>
<dbReference type="InterPro" id="IPR015943">
    <property type="entry name" value="WD40/YVTN_repeat-like_dom_sf"/>
</dbReference>
<evidence type="ECO:0000256" key="3">
    <source>
        <dbReference type="ARBA" id="ARBA00022574"/>
    </source>
</evidence>
<dbReference type="FunCoup" id="A0A1Q3B7Y8">
    <property type="interactions" value="2719"/>
</dbReference>
<dbReference type="GO" id="GO:0030488">
    <property type="term" value="P:tRNA methylation"/>
    <property type="evidence" value="ECO:0007669"/>
    <property type="project" value="TreeGrafter"/>
</dbReference>
<dbReference type="PROSITE" id="PS50294">
    <property type="entry name" value="WD_REPEATS_REGION"/>
    <property type="match status" value="1"/>
</dbReference>
<evidence type="ECO:0000256" key="5">
    <source>
        <dbReference type="ARBA" id="ARBA00022737"/>
    </source>
</evidence>
<dbReference type="PANTHER" id="PTHR14344">
    <property type="entry name" value="WD REPEAT PROTEIN"/>
    <property type="match status" value="1"/>
</dbReference>
<feature type="repeat" description="WD" evidence="7">
    <location>
        <begin position="259"/>
        <end position="290"/>
    </location>
</feature>
<dbReference type="Pfam" id="PF00400">
    <property type="entry name" value="WD40"/>
    <property type="match status" value="5"/>
</dbReference>
<dbReference type="InterPro" id="IPR036322">
    <property type="entry name" value="WD40_repeat_dom_sf"/>
</dbReference>
<proteinExistence type="inferred from homology"/>
<reference evidence="9" key="1">
    <citation type="submission" date="2016-04" db="EMBL/GenBank/DDBJ databases">
        <title>Cephalotus genome sequencing.</title>
        <authorList>
            <person name="Fukushima K."/>
            <person name="Hasebe M."/>
            <person name="Fang X."/>
        </authorList>
    </citation>
    <scope>NUCLEOTIDE SEQUENCE [LARGE SCALE GENOMIC DNA]</scope>
    <source>
        <strain evidence="9">cv. St1</strain>
    </source>
</reference>
<comment type="similarity">
    <text evidence="6">Belongs to the WD repeat WDR6 family.</text>
</comment>
<protein>
    <submittedName>
        <fullName evidence="8">WD40 domain-containing protein</fullName>
    </submittedName>
</protein>
<evidence type="ECO:0000256" key="6">
    <source>
        <dbReference type="ARBA" id="ARBA00038255"/>
    </source>
</evidence>
<dbReference type="Gene3D" id="2.130.10.10">
    <property type="entry name" value="YVTN repeat-like/Quinoprotein amine dehydrogenase"/>
    <property type="match status" value="5"/>
</dbReference>
<keyword evidence="2" id="KW-0963">Cytoplasm</keyword>
<dbReference type="PANTHER" id="PTHR14344:SF3">
    <property type="entry name" value="WD REPEAT-CONTAINING PROTEIN 6"/>
    <property type="match status" value="1"/>
</dbReference>
<keyword evidence="5" id="KW-0677">Repeat</keyword>
<name>A0A1Q3B7Y8_CEPFO</name>
<dbReference type="SMART" id="SM00320">
    <property type="entry name" value="WD40"/>
    <property type="match status" value="8"/>
</dbReference>
<dbReference type="PROSITE" id="PS50082">
    <property type="entry name" value="WD_REPEATS_2"/>
    <property type="match status" value="1"/>
</dbReference>
<keyword evidence="3 7" id="KW-0853">WD repeat</keyword>
<dbReference type="OrthoDB" id="5594999at2759"/>